<dbReference type="InterPro" id="IPR036259">
    <property type="entry name" value="MFS_trans_sf"/>
</dbReference>
<dbReference type="Pfam" id="PF07690">
    <property type="entry name" value="MFS_1"/>
    <property type="match status" value="1"/>
</dbReference>
<dbReference type="PANTHER" id="PTHR23523:SF2">
    <property type="entry name" value="2-NITROIMIDAZOLE TRANSPORTER"/>
    <property type="match status" value="1"/>
</dbReference>
<gene>
    <name evidence="6" type="ORF">GH975_03250</name>
</gene>
<feature type="transmembrane region" description="Helical" evidence="4">
    <location>
        <begin position="328"/>
        <end position="346"/>
    </location>
</feature>
<feature type="transmembrane region" description="Helical" evidence="4">
    <location>
        <begin position="236"/>
        <end position="256"/>
    </location>
</feature>
<dbReference type="InterPro" id="IPR020846">
    <property type="entry name" value="MFS_dom"/>
</dbReference>
<dbReference type="KEGG" id="llp:GH975_03250"/>
<evidence type="ECO:0000256" key="4">
    <source>
        <dbReference type="SAM" id="Phobius"/>
    </source>
</evidence>
<feature type="transmembrane region" description="Helical" evidence="4">
    <location>
        <begin position="203"/>
        <end position="224"/>
    </location>
</feature>
<evidence type="ECO:0000256" key="1">
    <source>
        <dbReference type="ARBA" id="ARBA00022692"/>
    </source>
</evidence>
<name>A0A5Q2QCA2_9GAMM</name>
<sequence length="376" mass="39379">MFVFVLLWVVGYCLRLTILAMPPVAAHLTAAFDLSASLTGALTTLPMLTIAIGAWLTHRLIQRFGLAGTVVMGLGLTALLSTARVAAPDVALLMAATAGMGVAIGVFQTALPALVTQWTPTRIAFGCAVYLNGMMMGEWSAAGLTLPLVTPVIGADWRAILLFWSSLVAVAAVGVTLRTWLAPSAVAPTELAVDTRTYWGRQAFSMGIPLGASIAAFYAVNAYAADLAIARGELDALPRFLFLFNLTPMLASFVVLRVSHWIGQPRPIWIATLVTALALSVFVVTDGVVGLLAACVAGFFATLMMILLMALPSILWTGSAASQATASMSVIGYVLGFTLPLAGGMLVDGFGWAPLALIPIALLLMGCLVCRPVAVR</sequence>
<dbReference type="OrthoDB" id="148947at2"/>
<dbReference type="InterPro" id="IPR052524">
    <property type="entry name" value="MFS_Cyanate_Porter"/>
</dbReference>
<keyword evidence="7" id="KW-1185">Reference proteome</keyword>
<keyword evidence="1 4" id="KW-0812">Transmembrane</keyword>
<dbReference type="PANTHER" id="PTHR23523">
    <property type="match status" value="1"/>
</dbReference>
<feature type="transmembrane region" description="Helical" evidence="4">
    <location>
        <begin position="352"/>
        <end position="374"/>
    </location>
</feature>
<reference evidence="6 7" key="1">
    <citation type="submission" date="2019-11" db="EMBL/GenBank/DDBJ databases">
        <authorList>
            <person name="Khan S.A."/>
            <person name="Jeon C.O."/>
            <person name="Chun B.H."/>
        </authorList>
    </citation>
    <scope>NUCLEOTIDE SEQUENCE [LARGE SCALE GENOMIC DNA]</scope>
    <source>
        <strain evidence="6 7">IMCC 1097</strain>
    </source>
</reference>
<dbReference type="PROSITE" id="PS50850">
    <property type="entry name" value="MFS"/>
    <property type="match status" value="1"/>
</dbReference>
<keyword evidence="3 4" id="KW-0472">Membrane</keyword>
<evidence type="ECO:0000256" key="3">
    <source>
        <dbReference type="ARBA" id="ARBA00023136"/>
    </source>
</evidence>
<dbReference type="AlphaFoldDB" id="A0A5Q2QCA2"/>
<dbReference type="RefSeq" id="WP_153713140.1">
    <property type="nucleotide sequence ID" value="NZ_CP045871.1"/>
</dbReference>
<feature type="domain" description="Major facilitator superfamily (MFS) profile" evidence="5">
    <location>
        <begin position="3"/>
        <end position="376"/>
    </location>
</feature>
<evidence type="ECO:0000313" key="6">
    <source>
        <dbReference type="EMBL" id="QGG79636.1"/>
    </source>
</evidence>
<feature type="transmembrane region" description="Helical" evidence="4">
    <location>
        <begin position="36"/>
        <end position="57"/>
    </location>
</feature>
<evidence type="ECO:0000313" key="7">
    <source>
        <dbReference type="Proteomes" id="UP000388235"/>
    </source>
</evidence>
<dbReference type="SUPFAM" id="SSF103473">
    <property type="entry name" value="MFS general substrate transporter"/>
    <property type="match status" value="1"/>
</dbReference>
<accession>A0A5Q2QCA2</accession>
<feature type="transmembrane region" description="Helical" evidence="4">
    <location>
        <begin position="161"/>
        <end position="182"/>
    </location>
</feature>
<dbReference type="GO" id="GO:0022857">
    <property type="term" value="F:transmembrane transporter activity"/>
    <property type="evidence" value="ECO:0007669"/>
    <property type="project" value="InterPro"/>
</dbReference>
<feature type="transmembrane region" description="Helical" evidence="4">
    <location>
        <begin position="123"/>
        <end position="141"/>
    </location>
</feature>
<evidence type="ECO:0000259" key="5">
    <source>
        <dbReference type="PROSITE" id="PS50850"/>
    </source>
</evidence>
<feature type="transmembrane region" description="Helical" evidence="4">
    <location>
        <begin position="268"/>
        <end position="285"/>
    </location>
</feature>
<dbReference type="Gene3D" id="1.20.1250.20">
    <property type="entry name" value="MFS general substrate transporter like domains"/>
    <property type="match status" value="1"/>
</dbReference>
<evidence type="ECO:0000256" key="2">
    <source>
        <dbReference type="ARBA" id="ARBA00022989"/>
    </source>
</evidence>
<organism evidence="6 7">
    <name type="scientific">Litorivicinus lipolyticus</name>
    <dbReference type="NCBI Taxonomy" id="418701"/>
    <lineage>
        <taxon>Bacteria</taxon>
        <taxon>Pseudomonadati</taxon>
        <taxon>Pseudomonadota</taxon>
        <taxon>Gammaproteobacteria</taxon>
        <taxon>Oceanospirillales</taxon>
        <taxon>Litorivicinaceae</taxon>
        <taxon>Litorivicinus</taxon>
    </lineage>
</organism>
<feature type="transmembrane region" description="Helical" evidence="4">
    <location>
        <begin position="291"/>
        <end position="316"/>
    </location>
</feature>
<dbReference type="InterPro" id="IPR011701">
    <property type="entry name" value="MFS"/>
</dbReference>
<dbReference type="Proteomes" id="UP000388235">
    <property type="component" value="Chromosome"/>
</dbReference>
<keyword evidence="2 4" id="KW-1133">Transmembrane helix</keyword>
<protein>
    <recommendedName>
        <fullName evidence="5">Major facilitator superfamily (MFS) profile domain-containing protein</fullName>
    </recommendedName>
</protein>
<feature type="transmembrane region" description="Helical" evidence="4">
    <location>
        <begin position="64"/>
        <end position="84"/>
    </location>
</feature>
<dbReference type="EMBL" id="CP045871">
    <property type="protein sequence ID" value="QGG79636.1"/>
    <property type="molecule type" value="Genomic_DNA"/>
</dbReference>
<feature type="transmembrane region" description="Helical" evidence="4">
    <location>
        <begin position="90"/>
        <end position="111"/>
    </location>
</feature>
<proteinExistence type="predicted"/>